<sequence length="25" mass="2804">MCVLNFSIYFVLTPLTPVCTLNTLT</sequence>
<proteinExistence type="predicted"/>
<dbReference type="AlphaFoldDB" id="A0A0E9UQA2"/>
<organism evidence="1">
    <name type="scientific">Anguilla anguilla</name>
    <name type="common">European freshwater eel</name>
    <name type="synonym">Muraena anguilla</name>
    <dbReference type="NCBI Taxonomy" id="7936"/>
    <lineage>
        <taxon>Eukaryota</taxon>
        <taxon>Metazoa</taxon>
        <taxon>Chordata</taxon>
        <taxon>Craniata</taxon>
        <taxon>Vertebrata</taxon>
        <taxon>Euteleostomi</taxon>
        <taxon>Actinopterygii</taxon>
        <taxon>Neopterygii</taxon>
        <taxon>Teleostei</taxon>
        <taxon>Anguilliformes</taxon>
        <taxon>Anguillidae</taxon>
        <taxon>Anguilla</taxon>
    </lineage>
</organism>
<accession>A0A0E9UQA2</accession>
<name>A0A0E9UQA2_ANGAN</name>
<protein>
    <submittedName>
        <fullName evidence="1">Uncharacterized protein</fullName>
    </submittedName>
</protein>
<dbReference type="EMBL" id="GBXM01040538">
    <property type="protein sequence ID" value="JAH68039.1"/>
    <property type="molecule type" value="Transcribed_RNA"/>
</dbReference>
<evidence type="ECO:0000313" key="1">
    <source>
        <dbReference type="EMBL" id="JAH68039.1"/>
    </source>
</evidence>
<reference evidence="1" key="1">
    <citation type="submission" date="2014-11" db="EMBL/GenBank/DDBJ databases">
        <authorList>
            <person name="Amaro Gonzalez C."/>
        </authorList>
    </citation>
    <scope>NUCLEOTIDE SEQUENCE</scope>
</reference>
<reference evidence="1" key="2">
    <citation type="journal article" date="2015" name="Fish Shellfish Immunol.">
        <title>Early steps in the European eel (Anguilla anguilla)-Vibrio vulnificus interaction in the gills: Role of the RtxA13 toxin.</title>
        <authorList>
            <person name="Callol A."/>
            <person name="Pajuelo D."/>
            <person name="Ebbesson L."/>
            <person name="Teles M."/>
            <person name="MacKenzie S."/>
            <person name="Amaro C."/>
        </authorList>
    </citation>
    <scope>NUCLEOTIDE SEQUENCE</scope>
</reference>